<evidence type="ECO:0000256" key="2">
    <source>
        <dbReference type="ARBA" id="ARBA00023136"/>
    </source>
</evidence>
<dbReference type="Proteomes" id="UP000198346">
    <property type="component" value="Unassembled WGS sequence"/>
</dbReference>
<comment type="similarity">
    <text evidence="4">Belongs to the TonB-dependent receptor family.</text>
</comment>
<dbReference type="InterPro" id="IPR036942">
    <property type="entry name" value="Beta-barrel_TonB_sf"/>
</dbReference>
<accession>A0A239PQP5</accession>
<evidence type="ECO:0000256" key="3">
    <source>
        <dbReference type="ARBA" id="ARBA00023237"/>
    </source>
</evidence>
<dbReference type="EMBL" id="FZQA01000002">
    <property type="protein sequence ID" value="SNT72363.1"/>
    <property type="molecule type" value="Genomic_DNA"/>
</dbReference>
<dbReference type="SUPFAM" id="SSF56935">
    <property type="entry name" value="Porins"/>
    <property type="match status" value="1"/>
</dbReference>
<dbReference type="InterPro" id="IPR037066">
    <property type="entry name" value="Plug_dom_sf"/>
</dbReference>
<dbReference type="Gene3D" id="2.170.130.10">
    <property type="entry name" value="TonB-dependent receptor, plug domain"/>
    <property type="match status" value="1"/>
</dbReference>
<dbReference type="RefSeq" id="WP_089411858.1">
    <property type="nucleotide sequence ID" value="NZ_FZQA01000002.1"/>
</dbReference>
<proteinExistence type="inferred from homology"/>
<sequence>MRNKRNKMRARLSASLLGGASAFALAQPVCAQDALDDDGATNEDVIIVTGIRQSLQASMDVKRESRGVVDAITAEDIGKFPDTNLAESLQRITGVSINRSLGEGSQVTVRGFGPDFNLVLLNGRQMPSAFLTGGAPSSRSFDFGNIAAEGIAGVTVYKTGRAAIPTGGIGSTLNILTARPLDMPGLRFSLGAKAVLDKSVTTLAEQTVTPEISGIFSNTFAEGKIGVLIAGSYQDRESGQAQVGTTSGWRGAFLGSENDWGTLPQPPNDTQVTNRPGPNDIYSVPQNINYQLASFDRERINGQLALQFRPADNLTATFDYFYTRNEIDARRADLSVWFNHGNTTSAWTDGPIADPIFYNEDFGDAGSDLSMGGGRDGSKSENKSFGANVAWDATERLSFNVDFHMSSAESGQNSPFGTSSVVSTADFQLRSQGVNFENEIPVLTLGFQDPFTDIDPARMIATGSVFSNSFIRTEIDQVQFKGSYDFDSSIVSSVDFGATYTKNRVRSAFANAQRDTWGGVGTAADLPDDIFRRVDLASNFDQFSGYKLTQQDFLVFDFDRMIEIIDSDGPPFFNACGGDGVCRSDDFLIDRRIEEESWAGFLDVVSDFHVGDMPAQIIAGVRYETTNVVSPSQVTAPSGAQWVAANEFVLIGLTDPNNVVVQEFTGGYDYFLPAVDFQIDPLEDVKLRASYSKTLTRPGYGDIAGGLTVSQLFRINGGNGTNGNTDLKPFLSNNIDLSAEWYYKEGSYLSVGFFYKDVKNFIGSGVVTQTPFEVYTPVGGARWNAAVAALGSDQDLAAIRQWIFENADPSTFEITGLDSNGNFTGNIFGVPGEDPLLTFDIATPINQRAAELHGWEFAIQHIFGETGFGLIANYTIVNGDVTFDKLQVPSSGDPQFALTGLSDSYNLIGFYDKNGLQARIAYNWRGKFLSSTIGVSGTPNNPLFVEDFGQLDFSASYDVSKKITVFVEGINVLNETGRVVGRSPAYINFATQTGPRYNFGVRYTF</sequence>
<dbReference type="NCBIfam" id="TIGR01782">
    <property type="entry name" value="TonB-Xanth-Caul"/>
    <property type="match status" value="1"/>
</dbReference>
<feature type="domain" description="TonB-dependent receptor plug" evidence="7">
    <location>
        <begin position="62"/>
        <end position="164"/>
    </location>
</feature>
<evidence type="ECO:0000256" key="1">
    <source>
        <dbReference type="ARBA" id="ARBA00004442"/>
    </source>
</evidence>
<keyword evidence="4" id="KW-0798">TonB box</keyword>
<dbReference type="InterPro" id="IPR012910">
    <property type="entry name" value="Plug_dom"/>
</dbReference>
<keyword evidence="9" id="KW-1185">Reference proteome</keyword>
<dbReference type="GO" id="GO:0009279">
    <property type="term" value="C:cell outer membrane"/>
    <property type="evidence" value="ECO:0007669"/>
    <property type="project" value="UniProtKB-SubCell"/>
</dbReference>
<dbReference type="Pfam" id="PF00593">
    <property type="entry name" value="TonB_dep_Rec_b-barrel"/>
    <property type="match status" value="1"/>
</dbReference>
<keyword evidence="2 4" id="KW-0472">Membrane</keyword>
<dbReference type="PANTHER" id="PTHR40980">
    <property type="entry name" value="PLUG DOMAIN-CONTAINING PROTEIN"/>
    <property type="match status" value="1"/>
</dbReference>
<evidence type="ECO:0000256" key="5">
    <source>
        <dbReference type="SAM" id="SignalP"/>
    </source>
</evidence>
<dbReference type="Pfam" id="PF07715">
    <property type="entry name" value="Plug"/>
    <property type="match status" value="1"/>
</dbReference>
<dbReference type="InterPro" id="IPR000531">
    <property type="entry name" value="Beta-barrel_TonB"/>
</dbReference>
<dbReference type="OrthoDB" id="5476657at2"/>
<comment type="subcellular location">
    <subcellularLocation>
        <location evidence="1 4">Cell outer membrane</location>
    </subcellularLocation>
</comment>
<keyword evidence="5" id="KW-0732">Signal</keyword>
<evidence type="ECO:0000259" key="6">
    <source>
        <dbReference type="Pfam" id="PF00593"/>
    </source>
</evidence>
<dbReference type="InterPro" id="IPR010104">
    <property type="entry name" value="TonB_rcpt_bac"/>
</dbReference>
<feature type="chain" id="PRO_5012082788" evidence="5">
    <location>
        <begin position="27"/>
        <end position="1005"/>
    </location>
</feature>
<evidence type="ECO:0000313" key="8">
    <source>
        <dbReference type="EMBL" id="SNT72363.1"/>
    </source>
</evidence>
<name>A0A239PQP5_9PROT</name>
<reference evidence="8 9" key="1">
    <citation type="submission" date="2017-07" db="EMBL/GenBank/DDBJ databases">
        <authorList>
            <person name="Sun Z.S."/>
            <person name="Albrecht U."/>
            <person name="Echele G."/>
            <person name="Lee C.C."/>
        </authorList>
    </citation>
    <scope>NUCLEOTIDE SEQUENCE [LARGE SCALE GENOMIC DNA]</scope>
    <source>
        <strain evidence="8 9">CGMCC 1.12710</strain>
    </source>
</reference>
<dbReference type="PANTHER" id="PTHR40980:SF3">
    <property type="entry name" value="TONB-DEPENDENT RECEPTOR-LIKE BETA-BARREL DOMAIN-CONTAINING PROTEIN"/>
    <property type="match status" value="1"/>
</dbReference>
<feature type="domain" description="TonB-dependent receptor-like beta-barrel" evidence="6">
    <location>
        <begin position="442"/>
        <end position="972"/>
    </location>
</feature>
<protein>
    <submittedName>
        <fullName evidence="8">TonB-dependent receptor</fullName>
    </submittedName>
</protein>
<feature type="signal peptide" evidence="5">
    <location>
        <begin position="1"/>
        <end position="26"/>
    </location>
</feature>
<dbReference type="Gene3D" id="2.40.170.20">
    <property type="entry name" value="TonB-dependent receptor, beta-barrel domain"/>
    <property type="match status" value="1"/>
</dbReference>
<evidence type="ECO:0000313" key="9">
    <source>
        <dbReference type="Proteomes" id="UP000198346"/>
    </source>
</evidence>
<keyword evidence="3" id="KW-0998">Cell outer membrane</keyword>
<gene>
    <name evidence="8" type="ORF">SAMN06297382_1403</name>
</gene>
<evidence type="ECO:0000259" key="7">
    <source>
        <dbReference type="Pfam" id="PF07715"/>
    </source>
</evidence>
<evidence type="ECO:0000256" key="4">
    <source>
        <dbReference type="RuleBase" id="RU003357"/>
    </source>
</evidence>
<organism evidence="8 9">
    <name type="scientific">Amphiplicatus metriothermophilus</name>
    <dbReference type="NCBI Taxonomy" id="1519374"/>
    <lineage>
        <taxon>Bacteria</taxon>
        <taxon>Pseudomonadati</taxon>
        <taxon>Pseudomonadota</taxon>
        <taxon>Alphaproteobacteria</taxon>
        <taxon>Parvularculales</taxon>
        <taxon>Parvularculaceae</taxon>
        <taxon>Amphiplicatus</taxon>
    </lineage>
</organism>
<dbReference type="AlphaFoldDB" id="A0A239PQP5"/>
<keyword evidence="8" id="KW-0675">Receptor</keyword>